<dbReference type="EMBL" id="UYWY01000999">
    <property type="protein sequence ID" value="VDM26048.1"/>
    <property type="molecule type" value="Genomic_DNA"/>
</dbReference>
<organism evidence="3 4">
    <name type="scientific">Toxocara canis</name>
    <name type="common">Canine roundworm</name>
    <dbReference type="NCBI Taxonomy" id="6265"/>
    <lineage>
        <taxon>Eukaryota</taxon>
        <taxon>Metazoa</taxon>
        <taxon>Ecdysozoa</taxon>
        <taxon>Nematoda</taxon>
        <taxon>Chromadorea</taxon>
        <taxon>Rhabditida</taxon>
        <taxon>Spirurina</taxon>
        <taxon>Ascaridomorpha</taxon>
        <taxon>Ascaridoidea</taxon>
        <taxon>Toxocaridae</taxon>
        <taxon>Toxocara</taxon>
    </lineage>
</organism>
<keyword evidence="3" id="KW-1185">Reference proteome</keyword>
<accession>A0A183TYQ5</accession>
<gene>
    <name evidence="2" type="ORF">TCNE_LOCUS1375</name>
</gene>
<name>A0A183TYQ5_TOXCA</name>
<evidence type="ECO:0000313" key="4">
    <source>
        <dbReference type="WBParaSite" id="TCNE_0000137401-mRNA-1"/>
    </source>
</evidence>
<evidence type="ECO:0000313" key="3">
    <source>
        <dbReference type="Proteomes" id="UP000050794"/>
    </source>
</evidence>
<reference evidence="4" key="1">
    <citation type="submission" date="2016-06" db="UniProtKB">
        <authorList>
            <consortium name="WormBaseParasite"/>
        </authorList>
    </citation>
    <scope>IDENTIFICATION</scope>
</reference>
<protein>
    <submittedName>
        <fullName evidence="4">Serine acetyltransferase</fullName>
    </submittedName>
</protein>
<dbReference type="Proteomes" id="UP000050794">
    <property type="component" value="Unassembled WGS sequence"/>
</dbReference>
<dbReference type="AlphaFoldDB" id="A0A183TYQ5"/>
<proteinExistence type="predicted"/>
<dbReference type="WBParaSite" id="TCNE_0000137401-mRNA-1">
    <property type="protein sequence ID" value="TCNE_0000137401-mRNA-1"/>
    <property type="gene ID" value="TCNE_0000137401"/>
</dbReference>
<sequence length="107" mass="11002">MSHMQKVDGSTPALGAVERRLSGTLPATFHARHVAFGSVVRANDFPLIHGGYLVNYTPGVGSSTKGCNPPCVAPQVCGAERCVAPPQVAGTTRAPSADTTTGKLIKS</sequence>
<evidence type="ECO:0000313" key="2">
    <source>
        <dbReference type="EMBL" id="VDM26048.1"/>
    </source>
</evidence>
<feature type="region of interest" description="Disordered" evidence="1">
    <location>
        <begin position="88"/>
        <end position="107"/>
    </location>
</feature>
<feature type="compositionally biased region" description="Polar residues" evidence="1">
    <location>
        <begin position="89"/>
        <end position="107"/>
    </location>
</feature>
<evidence type="ECO:0000256" key="1">
    <source>
        <dbReference type="SAM" id="MobiDB-lite"/>
    </source>
</evidence>
<reference evidence="2 3" key="2">
    <citation type="submission" date="2018-11" db="EMBL/GenBank/DDBJ databases">
        <authorList>
            <consortium name="Pathogen Informatics"/>
        </authorList>
    </citation>
    <scope>NUCLEOTIDE SEQUENCE [LARGE SCALE GENOMIC DNA]</scope>
</reference>